<evidence type="ECO:0000313" key="2">
    <source>
        <dbReference type="Proteomes" id="UP001062846"/>
    </source>
</evidence>
<organism evidence="1 2">
    <name type="scientific">Rhododendron molle</name>
    <name type="common">Chinese azalea</name>
    <name type="synonym">Azalea mollis</name>
    <dbReference type="NCBI Taxonomy" id="49168"/>
    <lineage>
        <taxon>Eukaryota</taxon>
        <taxon>Viridiplantae</taxon>
        <taxon>Streptophyta</taxon>
        <taxon>Embryophyta</taxon>
        <taxon>Tracheophyta</taxon>
        <taxon>Spermatophyta</taxon>
        <taxon>Magnoliopsida</taxon>
        <taxon>eudicotyledons</taxon>
        <taxon>Gunneridae</taxon>
        <taxon>Pentapetalae</taxon>
        <taxon>asterids</taxon>
        <taxon>Ericales</taxon>
        <taxon>Ericaceae</taxon>
        <taxon>Ericoideae</taxon>
        <taxon>Rhodoreae</taxon>
        <taxon>Rhododendron</taxon>
    </lineage>
</organism>
<proteinExistence type="predicted"/>
<accession>A0ACC0NZX9</accession>
<dbReference type="Proteomes" id="UP001062846">
    <property type="component" value="Chromosome 4"/>
</dbReference>
<evidence type="ECO:0000313" key="1">
    <source>
        <dbReference type="EMBL" id="KAI8558456.1"/>
    </source>
</evidence>
<reference evidence="1" key="1">
    <citation type="submission" date="2022-02" db="EMBL/GenBank/DDBJ databases">
        <title>Plant Genome Project.</title>
        <authorList>
            <person name="Zhang R.-G."/>
        </authorList>
    </citation>
    <scope>NUCLEOTIDE SEQUENCE</scope>
    <source>
        <strain evidence="1">AT1</strain>
    </source>
</reference>
<gene>
    <name evidence="1" type="ORF">RHMOL_Rhmol04G0095000</name>
</gene>
<comment type="caution">
    <text evidence="1">The sequence shown here is derived from an EMBL/GenBank/DDBJ whole genome shotgun (WGS) entry which is preliminary data.</text>
</comment>
<sequence>MSDYIPTKLVDDILIGLPEESLIRFTSVCKSWYSIITSPSFIAKHVNHSKRCPENLLLATYISIDKRDRYLLYRGDEKLGAICWIFLVVKK</sequence>
<name>A0ACC0NZX9_RHOML</name>
<keyword evidence="2" id="KW-1185">Reference proteome</keyword>
<dbReference type="EMBL" id="CM046391">
    <property type="protein sequence ID" value="KAI8558456.1"/>
    <property type="molecule type" value="Genomic_DNA"/>
</dbReference>
<protein>
    <submittedName>
        <fullName evidence="1">Uncharacterized protein</fullName>
    </submittedName>
</protein>